<dbReference type="GO" id="GO:0051537">
    <property type="term" value="F:2 iron, 2 sulfur cluster binding"/>
    <property type="evidence" value="ECO:0007669"/>
    <property type="project" value="UniProtKB-KW"/>
</dbReference>
<accession>X1JIW6</accession>
<keyword evidence="6" id="KW-0249">Electron transport</keyword>
<dbReference type="InterPro" id="IPR017938">
    <property type="entry name" value="Riboflavin_synthase-like_b-brl"/>
</dbReference>
<dbReference type="PANTHER" id="PTHR43513:SF1">
    <property type="entry name" value="ANAEROBIC SULFITE REDUCTASE SUBUNIT B"/>
    <property type="match status" value="1"/>
</dbReference>
<proteinExistence type="predicted"/>
<dbReference type="EMBL" id="BARV01001315">
    <property type="protein sequence ID" value="GAH94671.1"/>
    <property type="molecule type" value="Genomic_DNA"/>
</dbReference>
<evidence type="ECO:0000256" key="2">
    <source>
        <dbReference type="ARBA" id="ARBA00022630"/>
    </source>
</evidence>
<evidence type="ECO:0000256" key="9">
    <source>
        <dbReference type="ARBA" id="ARBA00034078"/>
    </source>
</evidence>
<evidence type="ECO:0000256" key="7">
    <source>
        <dbReference type="ARBA" id="ARBA00023004"/>
    </source>
</evidence>
<gene>
    <name evidence="11" type="ORF">S06H3_03889</name>
</gene>
<reference evidence="11" key="1">
    <citation type="journal article" date="2014" name="Front. Microbiol.">
        <title>High frequency of phylogenetically diverse reductive dehalogenase-homologous genes in deep subseafloor sedimentary metagenomes.</title>
        <authorList>
            <person name="Kawai M."/>
            <person name="Futagami T."/>
            <person name="Toyoda A."/>
            <person name="Takaki Y."/>
            <person name="Nishi S."/>
            <person name="Hori S."/>
            <person name="Arai W."/>
            <person name="Tsubouchi T."/>
            <person name="Morono Y."/>
            <person name="Uchiyama I."/>
            <person name="Ito T."/>
            <person name="Fujiyama A."/>
            <person name="Inagaki F."/>
            <person name="Takami H."/>
        </authorList>
    </citation>
    <scope>NUCLEOTIDE SEQUENCE</scope>
    <source>
        <strain evidence="11">Expedition CK06-06</strain>
    </source>
</reference>
<evidence type="ECO:0000256" key="5">
    <source>
        <dbReference type="ARBA" id="ARBA00022827"/>
    </source>
</evidence>
<keyword evidence="8" id="KW-0411">Iron-sulfur</keyword>
<dbReference type="PANTHER" id="PTHR43513">
    <property type="entry name" value="DIHYDROOROTATE DEHYDROGENASE B (NAD(+)), ELECTRON TRANSFER SUBUNIT"/>
    <property type="match status" value="1"/>
</dbReference>
<dbReference type="AlphaFoldDB" id="X1JIW6"/>
<evidence type="ECO:0000256" key="8">
    <source>
        <dbReference type="ARBA" id="ARBA00023014"/>
    </source>
</evidence>
<dbReference type="InterPro" id="IPR001433">
    <property type="entry name" value="OxRdtase_FAD/NAD-bd"/>
</dbReference>
<keyword evidence="1" id="KW-0813">Transport</keyword>
<dbReference type="SUPFAM" id="SSF63380">
    <property type="entry name" value="Riboflavin synthase domain-like"/>
    <property type="match status" value="1"/>
</dbReference>
<keyword evidence="3" id="KW-0001">2Fe-2S</keyword>
<keyword evidence="7" id="KW-0408">Iron</keyword>
<keyword evidence="2" id="KW-0285">Flavoprotein</keyword>
<dbReference type="InterPro" id="IPR019480">
    <property type="entry name" value="Dihydroorotate_DH_Fe-S-bd"/>
</dbReference>
<dbReference type="InterPro" id="IPR039261">
    <property type="entry name" value="FNR_nucleotide-bd"/>
</dbReference>
<dbReference type="InterPro" id="IPR050353">
    <property type="entry name" value="PyrK_electron_transfer"/>
</dbReference>
<dbReference type="SUPFAM" id="SSF52343">
    <property type="entry name" value="Ferredoxin reductase-like, C-terminal NADP-linked domain"/>
    <property type="match status" value="1"/>
</dbReference>
<dbReference type="GO" id="GO:0006221">
    <property type="term" value="P:pyrimidine nucleotide biosynthetic process"/>
    <property type="evidence" value="ECO:0007669"/>
    <property type="project" value="InterPro"/>
</dbReference>
<dbReference type="PROSITE" id="PS51384">
    <property type="entry name" value="FAD_FR"/>
    <property type="match status" value="1"/>
</dbReference>
<evidence type="ECO:0000313" key="11">
    <source>
        <dbReference type="EMBL" id="GAH94671.1"/>
    </source>
</evidence>
<dbReference type="InterPro" id="IPR017927">
    <property type="entry name" value="FAD-bd_FR_type"/>
</dbReference>
<dbReference type="InterPro" id="IPR037117">
    <property type="entry name" value="Dihydroorotate_DH_ele_sf"/>
</dbReference>
<evidence type="ECO:0000256" key="6">
    <source>
        <dbReference type="ARBA" id="ARBA00022982"/>
    </source>
</evidence>
<organism evidence="11">
    <name type="scientific">marine sediment metagenome</name>
    <dbReference type="NCBI Taxonomy" id="412755"/>
    <lineage>
        <taxon>unclassified sequences</taxon>
        <taxon>metagenomes</taxon>
        <taxon>ecological metagenomes</taxon>
    </lineage>
</organism>
<protein>
    <recommendedName>
        <fullName evidence="10">FAD-binding FR-type domain-containing protein</fullName>
    </recommendedName>
</protein>
<dbReference type="GO" id="GO:0046872">
    <property type="term" value="F:metal ion binding"/>
    <property type="evidence" value="ECO:0007669"/>
    <property type="project" value="UniProtKB-KW"/>
</dbReference>
<evidence type="ECO:0000256" key="1">
    <source>
        <dbReference type="ARBA" id="ARBA00022448"/>
    </source>
</evidence>
<dbReference type="Pfam" id="PF00970">
    <property type="entry name" value="FAD_binding_6"/>
    <property type="match status" value="1"/>
</dbReference>
<dbReference type="InterPro" id="IPR012165">
    <property type="entry name" value="Cyt_c3_hydrogenase_gsu"/>
</dbReference>
<dbReference type="CDD" id="cd06221">
    <property type="entry name" value="sulfite_reductase_like"/>
    <property type="match status" value="1"/>
</dbReference>
<comment type="cofactor">
    <cofactor evidence="9">
        <name>[2Fe-2S] cluster</name>
        <dbReference type="ChEBI" id="CHEBI:190135"/>
    </cofactor>
</comment>
<dbReference type="InterPro" id="IPR008333">
    <property type="entry name" value="Cbr1-like_FAD-bd_dom"/>
</dbReference>
<feature type="domain" description="FAD-binding FR-type" evidence="10">
    <location>
        <begin position="5"/>
        <end position="109"/>
    </location>
</feature>
<dbReference type="GO" id="GO:0050660">
    <property type="term" value="F:flavin adenine dinucleotide binding"/>
    <property type="evidence" value="ECO:0007669"/>
    <property type="project" value="InterPro"/>
</dbReference>
<dbReference type="GO" id="GO:0016491">
    <property type="term" value="F:oxidoreductase activity"/>
    <property type="evidence" value="ECO:0007669"/>
    <property type="project" value="InterPro"/>
</dbReference>
<sequence length="281" mass="31128">MNNPYLPMSVTIKKITIENEDRDIKTFDLGFNDKKDADKFKYTCGQFAEISVLGVGEAPIGIASSPMDEGLVQFTVKKYSTGVVTSALHNLCPGDMIGIRGPYGNGFPMNDFEGSNLVIVGGGFALTTLRSLTKYILHEKNRGRFKDITVLYGARSPGELIYKSELEQWDQREDINIHLTVDKGDEKWKGRVGLVPNVLKELALSSKDGVALVCGPFIMVKYTIPPLLDLGFSPERIFTSLEMRMKCGIGKCGRCNIGSKYVCKDGPVFTYKELQGLPNEY</sequence>
<dbReference type="Gene3D" id="2.40.30.10">
    <property type="entry name" value="Translation factors"/>
    <property type="match status" value="1"/>
</dbReference>
<dbReference type="PIRSF" id="PIRSF006816">
    <property type="entry name" value="Cyc3_hyd_g"/>
    <property type="match status" value="1"/>
</dbReference>
<evidence type="ECO:0000259" key="10">
    <source>
        <dbReference type="PROSITE" id="PS51384"/>
    </source>
</evidence>
<comment type="caution">
    <text evidence="11">The sequence shown here is derived from an EMBL/GenBank/DDBJ whole genome shotgun (WGS) entry which is preliminary data.</text>
</comment>
<dbReference type="Gene3D" id="3.40.50.80">
    <property type="entry name" value="Nucleotide-binding domain of ferredoxin-NADP reductase (FNR) module"/>
    <property type="match status" value="1"/>
</dbReference>
<keyword evidence="4" id="KW-0479">Metal-binding</keyword>
<evidence type="ECO:0000256" key="4">
    <source>
        <dbReference type="ARBA" id="ARBA00022723"/>
    </source>
</evidence>
<evidence type="ECO:0000256" key="3">
    <source>
        <dbReference type="ARBA" id="ARBA00022714"/>
    </source>
</evidence>
<dbReference type="Gene3D" id="2.10.240.10">
    <property type="entry name" value="Dihydroorotate dehydrogenase, electron transfer subunit"/>
    <property type="match status" value="1"/>
</dbReference>
<dbReference type="Pfam" id="PF00175">
    <property type="entry name" value="NAD_binding_1"/>
    <property type="match status" value="1"/>
</dbReference>
<keyword evidence="5" id="KW-0274">FAD</keyword>
<name>X1JIW6_9ZZZZ</name>
<dbReference type="Pfam" id="PF10418">
    <property type="entry name" value="DHODB_Fe-S_bind"/>
    <property type="match status" value="1"/>
</dbReference>